<evidence type="ECO:0000256" key="1">
    <source>
        <dbReference type="ARBA" id="ARBA00022614"/>
    </source>
</evidence>
<proteinExistence type="predicted"/>
<organism evidence="4 5">
    <name type="scientific">Hondaea fermentalgiana</name>
    <dbReference type="NCBI Taxonomy" id="2315210"/>
    <lineage>
        <taxon>Eukaryota</taxon>
        <taxon>Sar</taxon>
        <taxon>Stramenopiles</taxon>
        <taxon>Bigyra</taxon>
        <taxon>Labyrinthulomycetes</taxon>
        <taxon>Thraustochytrida</taxon>
        <taxon>Thraustochytriidae</taxon>
        <taxon>Hondaea</taxon>
    </lineage>
</organism>
<dbReference type="Gene3D" id="3.80.10.10">
    <property type="entry name" value="Ribonuclease Inhibitor"/>
    <property type="match status" value="1"/>
</dbReference>
<protein>
    <submittedName>
        <fullName evidence="4">Leucine-rich repeat protein lrrA</fullName>
    </submittedName>
</protein>
<reference evidence="4 5" key="1">
    <citation type="submission" date="2017-12" db="EMBL/GenBank/DDBJ databases">
        <title>Sequencing, de novo assembly and annotation of complete genome of a new Thraustochytrid species, strain FCC1311.</title>
        <authorList>
            <person name="Sedici K."/>
            <person name="Godart F."/>
            <person name="Aiese Cigliano R."/>
            <person name="Sanseverino W."/>
            <person name="Barakat M."/>
            <person name="Ortet P."/>
            <person name="Marechal E."/>
            <person name="Cagnac O."/>
            <person name="Amato A."/>
        </authorList>
    </citation>
    <scope>NUCLEOTIDE SEQUENCE [LARGE SCALE GENOMIC DNA]</scope>
</reference>
<feature type="compositionally biased region" description="Basic and acidic residues" evidence="3">
    <location>
        <begin position="21"/>
        <end position="33"/>
    </location>
</feature>
<comment type="caution">
    <text evidence="4">The sequence shown here is derived from an EMBL/GenBank/DDBJ whole genome shotgun (WGS) entry which is preliminary data.</text>
</comment>
<evidence type="ECO:0000256" key="3">
    <source>
        <dbReference type="SAM" id="MobiDB-lite"/>
    </source>
</evidence>
<dbReference type="InterPro" id="IPR050216">
    <property type="entry name" value="LRR_domain-containing"/>
</dbReference>
<dbReference type="InParanoid" id="A0A2R5GQ24"/>
<feature type="region of interest" description="Disordered" evidence="3">
    <location>
        <begin position="190"/>
        <end position="240"/>
    </location>
</feature>
<name>A0A2R5GQ24_9STRA</name>
<dbReference type="GO" id="GO:0005737">
    <property type="term" value="C:cytoplasm"/>
    <property type="evidence" value="ECO:0007669"/>
    <property type="project" value="TreeGrafter"/>
</dbReference>
<dbReference type="Proteomes" id="UP000241890">
    <property type="component" value="Unassembled WGS sequence"/>
</dbReference>
<dbReference type="OrthoDB" id="1394818at2759"/>
<evidence type="ECO:0000313" key="5">
    <source>
        <dbReference type="Proteomes" id="UP000241890"/>
    </source>
</evidence>
<sequence length="504" mass="56137">MAHAGSAGEPNPALELLQGELSREEEVSRKDDLSGEVEPWNKSQERDVWSEAPTWAVPALSLAVQQAKTSRTLHLAFFGLSRLEEKLILSPALSGLVRLDVGHNDLETLPKEVAKLARLEQLWVNDNPRLSSLPSDLTHCHRLRVVDARRTSLRNLPAGLGTLPNLIAIDLRGIEVLKSKLVQAYVPPHDDEEEEGGLVFNNASSSPQAASSPPTTAASSDPTSSASTLRSGGTLTECRPQHAETPLLAEVIARTRGLKSYLLRRQEIKELKGKLREKLCSGLYRDLSETEAGRVKVVALIKEVSKVFPEPETFADVIRNCDRLFPDRIARADVRKIRQEIDSLKRQNERKKLAAKLELRLRALYFDRINPALVEGIVHSLYAEISELADVQFLIRHAAQLFPERADQINAVKVFQNLRALQERLALERAEAVEGVLRAMVNLYSHVDPPVVRKAAEAVCAPFRKVEELKKLAADASQYFPTEFEQCATRPRQVRLAFVGESNN</sequence>
<keyword evidence="2" id="KW-0677">Repeat</keyword>
<dbReference type="PANTHER" id="PTHR48051">
    <property type="match status" value="1"/>
</dbReference>
<feature type="compositionally biased region" description="Low complexity" evidence="3">
    <location>
        <begin position="203"/>
        <end position="228"/>
    </location>
</feature>
<dbReference type="InterPro" id="IPR032675">
    <property type="entry name" value="LRR_dom_sf"/>
</dbReference>
<dbReference type="SUPFAM" id="SSF52058">
    <property type="entry name" value="L domain-like"/>
    <property type="match status" value="1"/>
</dbReference>
<accession>A0A2R5GQ24</accession>
<dbReference type="EMBL" id="BEYU01000136">
    <property type="protein sequence ID" value="GBG32967.1"/>
    <property type="molecule type" value="Genomic_DNA"/>
</dbReference>
<gene>
    <name evidence="4" type="ORF">FCC1311_091932</name>
</gene>
<dbReference type="PANTHER" id="PTHR48051:SF1">
    <property type="entry name" value="RAS SUPPRESSOR PROTEIN 1"/>
    <property type="match status" value="1"/>
</dbReference>
<dbReference type="AlphaFoldDB" id="A0A2R5GQ24"/>
<evidence type="ECO:0000256" key="2">
    <source>
        <dbReference type="ARBA" id="ARBA00022737"/>
    </source>
</evidence>
<evidence type="ECO:0000313" key="4">
    <source>
        <dbReference type="EMBL" id="GBG32967.1"/>
    </source>
</evidence>
<keyword evidence="5" id="KW-1185">Reference proteome</keyword>
<keyword evidence="1" id="KW-0433">Leucine-rich repeat</keyword>
<feature type="region of interest" description="Disordered" evidence="3">
    <location>
        <begin position="21"/>
        <end position="45"/>
    </location>
</feature>